<keyword evidence="2 3" id="KW-0694">RNA-binding</keyword>
<dbReference type="Gene3D" id="1.20.1440.150">
    <property type="match status" value="1"/>
</dbReference>
<gene>
    <name evidence="5" type="primary">pheT_1</name>
    <name evidence="5" type="ORF">MBBWO_04320</name>
</gene>
<dbReference type="Proteomes" id="UP000245577">
    <property type="component" value="Unassembled WGS sequence"/>
</dbReference>
<dbReference type="GO" id="GO:0004826">
    <property type="term" value="F:phenylalanine-tRNA ligase activity"/>
    <property type="evidence" value="ECO:0007669"/>
    <property type="project" value="UniProtKB-EC"/>
</dbReference>
<keyword evidence="1 3" id="KW-0820">tRNA-binding</keyword>
<dbReference type="Pfam" id="PF01588">
    <property type="entry name" value="tRNA_bind"/>
    <property type="match status" value="1"/>
</dbReference>
<name>A0A2U1S8V4_9EURY</name>
<dbReference type="AlphaFoldDB" id="A0A2U1S8V4"/>
<feature type="domain" description="TRNA-binding" evidence="4">
    <location>
        <begin position="132"/>
        <end position="232"/>
    </location>
</feature>
<dbReference type="SUPFAM" id="SSF50249">
    <property type="entry name" value="Nucleic acid-binding proteins"/>
    <property type="match status" value="1"/>
</dbReference>
<organism evidence="5 6">
    <name type="scientific">Methanobrevibacter woesei</name>
    <dbReference type="NCBI Taxonomy" id="190976"/>
    <lineage>
        <taxon>Archaea</taxon>
        <taxon>Methanobacteriati</taxon>
        <taxon>Methanobacteriota</taxon>
        <taxon>Methanomada group</taxon>
        <taxon>Methanobacteria</taxon>
        <taxon>Methanobacteriales</taxon>
        <taxon>Methanobacteriaceae</taxon>
        <taxon>Methanobrevibacter</taxon>
    </lineage>
</organism>
<evidence type="ECO:0000256" key="2">
    <source>
        <dbReference type="ARBA" id="ARBA00022884"/>
    </source>
</evidence>
<evidence type="ECO:0000259" key="4">
    <source>
        <dbReference type="PROSITE" id="PS50886"/>
    </source>
</evidence>
<evidence type="ECO:0000313" key="6">
    <source>
        <dbReference type="Proteomes" id="UP000245577"/>
    </source>
</evidence>
<proteinExistence type="predicted"/>
<dbReference type="OrthoDB" id="14546at2157"/>
<protein>
    <submittedName>
        <fullName evidence="5">Phenylalanine--tRNA ligase beta subunit</fullName>
        <ecNumber evidence="5">6.1.1.20</ecNumber>
    </submittedName>
</protein>
<sequence>MWDTSKDYRILVANEAREVYLNLIPTASFRGNWNKKMAIEMGKTMNSDFQSLLYSYLEGNDLPNSPDVAALTEKAEKIIEYLGGPDWNKTFLNGAPKEDRDKTIENIAKVRFFIDSILGLKDRLALGPINDPIMGIDIKVGEIMSVMKHPKADSLMICNVNLGKRAITVVTNDLNVKEGNRVGVSLLPPQTFMDTTSEGMFLGMNGSILKEVDGELGEMPKGIPMDSLNETRNLVEAFLKK</sequence>
<dbReference type="EC" id="6.1.1.20" evidence="5"/>
<dbReference type="EMBL" id="MZGU01000003">
    <property type="protein sequence ID" value="PWB86718.1"/>
    <property type="molecule type" value="Genomic_DNA"/>
</dbReference>
<evidence type="ECO:0000256" key="3">
    <source>
        <dbReference type="PROSITE-ProRule" id="PRU00209"/>
    </source>
</evidence>
<dbReference type="Gene3D" id="2.40.50.140">
    <property type="entry name" value="Nucleic acid-binding proteins"/>
    <property type="match status" value="1"/>
</dbReference>
<dbReference type="PROSITE" id="PS50886">
    <property type="entry name" value="TRBD"/>
    <property type="match status" value="1"/>
</dbReference>
<accession>A0A2U1S8V4</accession>
<evidence type="ECO:0000256" key="1">
    <source>
        <dbReference type="ARBA" id="ARBA00022555"/>
    </source>
</evidence>
<dbReference type="RefSeq" id="WP_116669244.1">
    <property type="nucleotide sequence ID" value="NZ_CALUOI010000006.1"/>
</dbReference>
<dbReference type="Pfam" id="PF18489">
    <property type="entry name" value="Alpha_Helical"/>
    <property type="match status" value="1"/>
</dbReference>
<dbReference type="InterPro" id="IPR012340">
    <property type="entry name" value="NA-bd_OB-fold"/>
</dbReference>
<evidence type="ECO:0000313" key="5">
    <source>
        <dbReference type="EMBL" id="PWB86718.1"/>
    </source>
</evidence>
<reference evidence="5 6" key="1">
    <citation type="submission" date="2017-03" db="EMBL/GenBank/DDBJ databases">
        <title>Genome sequence of Methanobrevibacter wosei.</title>
        <authorList>
            <person name="Poehlein A."/>
            <person name="Seedorf H."/>
            <person name="Daniel R."/>
        </authorList>
    </citation>
    <scope>NUCLEOTIDE SEQUENCE [LARGE SCALE GENOMIC DNA]</scope>
    <source>
        <strain evidence="5 6">DSM 11979</strain>
    </source>
</reference>
<dbReference type="InterPro" id="IPR002547">
    <property type="entry name" value="tRNA-bd_dom"/>
</dbReference>
<dbReference type="InterPro" id="IPR041169">
    <property type="entry name" value="Alpha_helical"/>
</dbReference>
<keyword evidence="6" id="KW-1185">Reference proteome</keyword>
<keyword evidence="5" id="KW-0436">Ligase</keyword>
<comment type="caution">
    <text evidence="5">The sequence shown here is derived from an EMBL/GenBank/DDBJ whole genome shotgun (WGS) entry which is preliminary data.</text>
</comment>
<dbReference type="GO" id="GO:0000049">
    <property type="term" value="F:tRNA binding"/>
    <property type="evidence" value="ECO:0007669"/>
    <property type="project" value="UniProtKB-UniRule"/>
</dbReference>